<sequence>MEMRALRGPVPKDSITRDFQAHAAVSALSQVRMAVKMAFASVAHVHPKRWNGPAPSANTDKCATFHQNGKRVTPVETMILIMKQK</sequence>
<evidence type="ECO:0000313" key="1">
    <source>
        <dbReference type="EMBL" id="CRL45690.1"/>
    </source>
</evidence>
<name>A0A193QL90_SODGM</name>
<reference evidence="1 2" key="1">
    <citation type="submission" date="2015-05" db="EMBL/GenBank/DDBJ databases">
        <authorList>
            <person name="Goodhead I."/>
        </authorList>
    </citation>
    <scope>NUCLEOTIDE SEQUENCE [LARGE SCALE GENOMIC DNA]</scope>
    <source>
        <strain evidence="2">morsitans</strain>
    </source>
</reference>
<dbReference type="EMBL" id="LN854557">
    <property type="protein sequence ID" value="CRL45690.1"/>
    <property type="molecule type" value="Genomic_DNA"/>
</dbReference>
<protein>
    <submittedName>
        <fullName evidence="1">Uncharacterized protein</fullName>
    </submittedName>
</protein>
<dbReference type="BioCyc" id="SGLO343509:SGP1_RS14335-MONOMER"/>
<proteinExistence type="predicted"/>
<organism evidence="1 2">
    <name type="scientific">Sodalis glossinidius (strain morsitans)</name>
    <dbReference type="NCBI Taxonomy" id="343509"/>
    <lineage>
        <taxon>Bacteria</taxon>
        <taxon>Pseudomonadati</taxon>
        <taxon>Pseudomonadota</taxon>
        <taxon>Gammaproteobacteria</taxon>
        <taxon>Enterobacterales</taxon>
        <taxon>Bruguierivoracaceae</taxon>
        <taxon>Sodalis</taxon>
    </lineage>
</organism>
<dbReference type="AlphaFoldDB" id="A0A193QL90"/>
<gene>
    <name evidence="1" type="ORF">SGGMMB4_03680</name>
</gene>
<dbReference type="Proteomes" id="UP000245838">
    <property type="component" value="Chromosome sggmmb4_Chromosome"/>
</dbReference>
<evidence type="ECO:0000313" key="2">
    <source>
        <dbReference type="Proteomes" id="UP000245838"/>
    </source>
</evidence>
<accession>A0A193QL90</accession>